<comment type="caution">
    <text evidence="1">The sequence shown here is derived from an EMBL/GenBank/DDBJ whole genome shotgun (WGS) entry which is preliminary data.</text>
</comment>
<gene>
    <name evidence="1" type="ORF">HPB47_014164</name>
</gene>
<dbReference type="Proteomes" id="UP000805193">
    <property type="component" value="Unassembled WGS sequence"/>
</dbReference>
<sequence>MQGSRGNEHESDRPQSIGLFLPFDHAERDLNAKLKPQLHSIHASLELNSEVTATNVTILKTLLGDIFAQMKQTDPFFRLLFKRLEYTGSYYDGLRIKKADEFDINLVLNLPFEKDEFTASDGCPGHVGYEVDPAAMVRLRREGDAKWVPLLLNWMDGSRGRLVPDRVTQWLESVLDPVLRTYVVPSGPCSAMEEIRLLQHGPAVTLYIKLKDGNQIDVDLVPVIEFHHPSWPTSVQKKGWMANMLPEDFNWFLVPKPPMPKSHLWRLHFPNIEKRLIEDHGCVKPIIRLLKAMRDSYGWDLSSYSLKTFVMSQLVANDDAQYWHPDNQGMLFVRVLDCLGHVLAQPGPAISFLFHPEVDLTETITRKTRDNISGQIKRIVRKLWLSPDQCYELVLKNQRKDRVLSDNVDVLLQIKEDILDRISCTTTRAVLALDIKGAFDNVSHMLVFENLASTGCGPLMYDYVRDFLSNCMVTIGVESIRTSTIPPPPLLERIPQMKHTLYADDPTIWTTSGSDGGRQDFLKEVIETVQNYLEAGNLQRAPDNQFPKNKEADIRLTLKKGTPVPVVNRVRILGPSPPAGRWSQVHGRPTRRDNHASHAHMMSRITSHRHGLKESDLIRLTQALVVSRITYANPYLNLLSRGKGKMDLALGVPPYASNAKLWRLGVNNTFQELINTHLASKWEHLALTLSGRHILSSLGIPIPASQCEAVQLLLALRDKIQGPFARSANRG</sequence>
<reference evidence="1 2" key="1">
    <citation type="journal article" date="2020" name="Cell">
        <title>Large-Scale Comparative Analyses of Tick Genomes Elucidate Their Genetic Diversity and Vector Capacities.</title>
        <authorList>
            <consortium name="Tick Genome and Microbiome Consortium (TIGMIC)"/>
            <person name="Jia N."/>
            <person name="Wang J."/>
            <person name="Shi W."/>
            <person name="Du L."/>
            <person name="Sun Y."/>
            <person name="Zhan W."/>
            <person name="Jiang J.F."/>
            <person name="Wang Q."/>
            <person name="Zhang B."/>
            <person name="Ji P."/>
            <person name="Bell-Sakyi L."/>
            <person name="Cui X.M."/>
            <person name="Yuan T.T."/>
            <person name="Jiang B.G."/>
            <person name="Yang W.F."/>
            <person name="Lam T.T."/>
            <person name="Chang Q.C."/>
            <person name="Ding S.J."/>
            <person name="Wang X.J."/>
            <person name="Zhu J.G."/>
            <person name="Ruan X.D."/>
            <person name="Zhao L."/>
            <person name="Wei J.T."/>
            <person name="Ye R.Z."/>
            <person name="Que T.C."/>
            <person name="Du C.H."/>
            <person name="Zhou Y.H."/>
            <person name="Cheng J.X."/>
            <person name="Dai P.F."/>
            <person name="Guo W.B."/>
            <person name="Han X.H."/>
            <person name="Huang E.J."/>
            <person name="Li L.F."/>
            <person name="Wei W."/>
            <person name="Gao Y.C."/>
            <person name="Liu J.Z."/>
            <person name="Shao H.Z."/>
            <person name="Wang X."/>
            <person name="Wang C.C."/>
            <person name="Yang T.C."/>
            <person name="Huo Q.B."/>
            <person name="Li W."/>
            <person name="Chen H.Y."/>
            <person name="Chen S.E."/>
            <person name="Zhou L.G."/>
            <person name="Ni X.B."/>
            <person name="Tian J.H."/>
            <person name="Sheng Y."/>
            <person name="Liu T."/>
            <person name="Pan Y.S."/>
            <person name="Xia L.Y."/>
            <person name="Li J."/>
            <person name="Zhao F."/>
            <person name="Cao W.C."/>
        </authorList>
    </citation>
    <scope>NUCLEOTIDE SEQUENCE [LARGE SCALE GENOMIC DNA]</scope>
    <source>
        <strain evidence="1">Iper-2018</strain>
    </source>
</reference>
<evidence type="ECO:0000313" key="1">
    <source>
        <dbReference type="EMBL" id="KAG0445537.1"/>
    </source>
</evidence>
<name>A0AC60R263_IXOPE</name>
<organism evidence="1 2">
    <name type="scientific">Ixodes persulcatus</name>
    <name type="common">Taiga tick</name>
    <dbReference type="NCBI Taxonomy" id="34615"/>
    <lineage>
        <taxon>Eukaryota</taxon>
        <taxon>Metazoa</taxon>
        <taxon>Ecdysozoa</taxon>
        <taxon>Arthropoda</taxon>
        <taxon>Chelicerata</taxon>
        <taxon>Arachnida</taxon>
        <taxon>Acari</taxon>
        <taxon>Parasitiformes</taxon>
        <taxon>Ixodida</taxon>
        <taxon>Ixodoidea</taxon>
        <taxon>Ixodidae</taxon>
        <taxon>Ixodinae</taxon>
        <taxon>Ixodes</taxon>
    </lineage>
</organism>
<protein>
    <submittedName>
        <fullName evidence="1">Uncharacterized protein</fullName>
    </submittedName>
</protein>
<keyword evidence="2" id="KW-1185">Reference proteome</keyword>
<proteinExistence type="predicted"/>
<accession>A0AC60R263</accession>
<evidence type="ECO:0000313" key="2">
    <source>
        <dbReference type="Proteomes" id="UP000805193"/>
    </source>
</evidence>
<dbReference type="EMBL" id="JABSTQ010000246">
    <property type="protein sequence ID" value="KAG0445537.1"/>
    <property type="molecule type" value="Genomic_DNA"/>
</dbReference>